<dbReference type="Proteomes" id="UP000622604">
    <property type="component" value="Unassembled WGS sequence"/>
</dbReference>
<dbReference type="EMBL" id="BMZC01000009">
    <property type="protein sequence ID" value="GGZ71601.1"/>
    <property type="molecule type" value="Genomic_DNA"/>
</dbReference>
<feature type="region of interest" description="Disordered" evidence="1">
    <location>
        <begin position="28"/>
        <end position="52"/>
    </location>
</feature>
<feature type="compositionally biased region" description="Basic and acidic residues" evidence="1">
    <location>
        <begin position="29"/>
        <end position="52"/>
    </location>
</feature>
<reference evidence="2" key="2">
    <citation type="submission" date="2020-09" db="EMBL/GenBank/DDBJ databases">
        <authorList>
            <person name="Sun Q."/>
            <person name="Kim S."/>
        </authorList>
    </citation>
    <scope>NUCLEOTIDE SEQUENCE</scope>
    <source>
        <strain evidence="2">KCTC 32337</strain>
    </source>
</reference>
<dbReference type="AlphaFoldDB" id="A0A8H9LXG8"/>
<protein>
    <submittedName>
        <fullName evidence="2">Uncharacterized protein</fullName>
    </submittedName>
</protein>
<gene>
    <name evidence="2" type="ORF">GCM10011274_32540</name>
</gene>
<sequence>MMTTAHKVTSVEIKGNRLMTLSMLINNKKNSERENQSANKDNHRNTTYRYDL</sequence>
<evidence type="ECO:0000256" key="1">
    <source>
        <dbReference type="SAM" id="MobiDB-lite"/>
    </source>
</evidence>
<comment type="caution">
    <text evidence="2">The sequence shown here is derived from an EMBL/GenBank/DDBJ whole genome shotgun (WGS) entry which is preliminary data.</text>
</comment>
<organism evidence="2 3">
    <name type="scientific">Paraglaciecola chathamensis</name>
    <dbReference type="NCBI Taxonomy" id="368405"/>
    <lineage>
        <taxon>Bacteria</taxon>
        <taxon>Pseudomonadati</taxon>
        <taxon>Pseudomonadota</taxon>
        <taxon>Gammaproteobacteria</taxon>
        <taxon>Alteromonadales</taxon>
        <taxon>Alteromonadaceae</taxon>
        <taxon>Paraglaciecola</taxon>
    </lineage>
</organism>
<evidence type="ECO:0000313" key="2">
    <source>
        <dbReference type="EMBL" id="GGZ71601.1"/>
    </source>
</evidence>
<proteinExistence type="predicted"/>
<name>A0A8H9LXG8_9ALTE</name>
<accession>A0A8H9LXG8</accession>
<reference evidence="2" key="1">
    <citation type="journal article" date="2014" name="Int. J. Syst. Evol. Microbiol.">
        <title>Complete genome sequence of Corynebacterium casei LMG S-19264T (=DSM 44701T), isolated from a smear-ripened cheese.</title>
        <authorList>
            <consortium name="US DOE Joint Genome Institute (JGI-PGF)"/>
            <person name="Walter F."/>
            <person name="Albersmeier A."/>
            <person name="Kalinowski J."/>
            <person name="Ruckert C."/>
        </authorList>
    </citation>
    <scope>NUCLEOTIDE SEQUENCE</scope>
    <source>
        <strain evidence="2">KCTC 32337</strain>
    </source>
</reference>
<evidence type="ECO:0000313" key="3">
    <source>
        <dbReference type="Proteomes" id="UP000622604"/>
    </source>
</evidence>